<dbReference type="SUPFAM" id="SSF55729">
    <property type="entry name" value="Acyl-CoA N-acyltransferases (Nat)"/>
    <property type="match status" value="1"/>
</dbReference>
<feature type="compositionally biased region" description="Basic and acidic residues" evidence="7">
    <location>
        <begin position="1"/>
        <end position="25"/>
    </location>
</feature>
<comment type="caution">
    <text evidence="10">The sequence shown here is derived from an EMBL/GenBank/DDBJ whole genome shotgun (WGS) entry which is preliminary data.</text>
</comment>
<dbReference type="GO" id="GO:0008270">
    <property type="term" value="F:zinc ion binding"/>
    <property type="evidence" value="ECO:0007669"/>
    <property type="project" value="UniProtKB-KW"/>
</dbReference>
<evidence type="ECO:0000259" key="9">
    <source>
        <dbReference type="PROSITE" id="PS51186"/>
    </source>
</evidence>
<dbReference type="InterPro" id="IPR011011">
    <property type="entry name" value="Znf_FYVE_PHD"/>
</dbReference>
<name>A0ABD0ZJI6_CARAN</name>
<feature type="compositionally biased region" description="Basic and acidic residues" evidence="7">
    <location>
        <begin position="509"/>
        <end position="526"/>
    </location>
</feature>
<feature type="region of interest" description="Disordered" evidence="7">
    <location>
        <begin position="71"/>
        <end position="161"/>
    </location>
</feature>
<evidence type="ECO:0000256" key="7">
    <source>
        <dbReference type="SAM" id="MobiDB-lite"/>
    </source>
</evidence>
<dbReference type="PANTHER" id="PTHR46309">
    <property type="entry name" value="PHD FINGER PROTEIN 12"/>
    <property type="match status" value="1"/>
</dbReference>
<dbReference type="CDD" id="cd04301">
    <property type="entry name" value="NAT_SF"/>
    <property type="match status" value="1"/>
</dbReference>
<protein>
    <submittedName>
        <fullName evidence="10">Increased DNA methylation 1</fullName>
    </submittedName>
</protein>
<dbReference type="InterPro" id="IPR001965">
    <property type="entry name" value="Znf_PHD"/>
</dbReference>
<feature type="region of interest" description="Disordered" evidence="7">
    <location>
        <begin position="1"/>
        <end position="32"/>
    </location>
</feature>
<keyword evidence="3 6" id="KW-0863">Zinc-finger</keyword>
<feature type="region of interest" description="Disordered" evidence="7">
    <location>
        <begin position="1157"/>
        <end position="1318"/>
    </location>
</feature>
<dbReference type="InterPro" id="IPR056511">
    <property type="entry name" value="IDM1_C"/>
</dbReference>
<keyword evidence="5" id="KW-0539">Nucleus</keyword>
<feature type="region of interest" description="Disordered" evidence="7">
    <location>
        <begin position="327"/>
        <end position="531"/>
    </location>
</feature>
<evidence type="ECO:0000256" key="6">
    <source>
        <dbReference type="PROSITE-ProRule" id="PRU00146"/>
    </source>
</evidence>
<evidence type="ECO:0000313" key="11">
    <source>
        <dbReference type="Proteomes" id="UP001558713"/>
    </source>
</evidence>
<keyword evidence="4" id="KW-0862">Zinc</keyword>
<dbReference type="CDD" id="cd15567">
    <property type="entry name" value="PHD4_NSD"/>
    <property type="match status" value="1"/>
</dbReference>
<dbReference type="PRINTS" id="PR00929">
    <property type="entry name" value="ATHOOK"/>
</dbReference>
<dbReference type="PROSITE" id="PS50016">
    <property type="entry name" value="ZF_PHD_2"/>
    <property type="match status" value="1"/>
</dbReference>
<feature type="compositionally biased region" description="Basic and acidic residues" evidence="7">
    <location>
        <begin position="226"/>
        <end position="248"/>
    </location>
</feature>
<feature type="compositionally biased region" description="Basic residues" evidence="7">
    <location>
        <begin position="82"/>
        <end position="93"/>
    </location>
</feature>
<feature type="compositionally biased region" description="Basic residues" evidence="7">
    <location>
        <begin position="649"/>
        <end position="668"/>
    </location>
</feature>
<accession>A0ABD0ZJI6</accession>
<evidence type="ECO:0000259" key="8">
    <source>
        <dbReference type="PROSITE" id="PS50016"/>
    </source>
</evidence>
<feature type="region of interest" description="Disordered" evidence="7">
    <location>
        <begin position="622"/>
        <end position="702"/>
    </location>
</feature>
<organism evidence="10 11">
    <name type="scientific">Cardamine amara subsp. amara</name>
    <dbReference type="NCBI Taxonomy" id="228776"/>
    <lineage>
        <taxon>Eukaryota</taxon>
        <taxon>Viridiplantae</taxon>
        <taxon>Streptophyta</taxon>
        <taxon>Embryophyta</taxon>
        <taxon>Tracheophyta</taxon>
        <taxon>Spermatophyta</taxon>
        <taxon>Magnoliopsida</taxon>
        <taxon>eudicotyledons</taxon>
        <taxon>Gunneridae</taxon>
        <taxon>Pentapetalae</taxon>
        <taxon>rosids</taxon>
        <taxon>malvids</taxon>
        <taxon>Brassicales</taxon>
        <taxon>Brassicaceae</taxon>
        <taxon>Cardamineae</taxon>
        <taxon>Cardamine</taxon>
    </lineage>
</organism>
<feature type="compositionally biased region" description="Basic and acidic residues" evidence="7">
    <location>
        <begin position="115"/>
        <end position="126"/>
    </location>
</feature>
<dbReference type="Pfam" id="PF23209">
    <property type="entry name" value="IDM1_C"/>
    <property type="match status" value="1"/>
</dbReference>
<dbReference type="InterPro" id="IPR054292">
    <property type="entry name" value="DUF7028"/>
</dbReference>
<feature type="domain" description="PHD-type" evidence="8">
    <location>
        <begin position="827"/>
        <end position="872"/>
    </location>
</feature>
<feature type="region of interest" description="Disordered" evidence="7">
    <location>
        <begin position="215"/>
        <end position="315"/>
    </location>
</feature>
<dbReference type="SMART" id="SM00384">
    <property type="entry name" value="AT_hook"/>
    <property type="match status" value="5"/>
</dbReference>
<evidence type="ECO:0000256" key="4">
    <source>
        <dbReference type="ARBA" id="ARBA00022833"/>
    </source>
</evidence>
<feature type="compositionally biased region" description="Basic and acidic residues" evidence="7">
    <location>
        <begin position="413"/>
        <end position="424"/>
    </location>
</feature>
<feature type="compositionally biased region" description="Basic and acidic residues" evidence="7">
    <location>
        <begin position="388"/>
        <end position="400"/>
    </location>
</feature>
<proteinExistence type="predicted"/>
<dbReference type="InterPro" id="IPR042163">
    <property type="entry name" value="PHF12"/>
</dbReference>
<feature type="compositionally biased region" description="Low complexity" evidence="7">
    <location>
        <begin position="261"/>
        <end position="272"/>
    </location>
</feature>
<dbReference type="InterPro" id="IPR000182">
    <property type="entry name" value="GNAT_dom"/>
</dbReference>
<evidence type="ECO:0000256" key="1">
    <source>
        <dbReference type="ARBA" id="ARBA00004123"/>
    </source>
</evidence>
<dbReference type="InterPro" id="IPR019787">
    <property type="entry name" value="Znf_PHD-finger"/>
</dbReference>
<dbReference type="Pfam" id="PF22970">
    <property type="entry name" value="DUF7028"/>
    <property type="match status" value="1"/>
</dbReference>
<comment type="subcellular location">
    <subcellularLocation>
        <location evidence="1">Nucleus</location>
    </subcellularLocation>
</comment>
<dbReference type="GO" id="GO:0005634">
    <property type="term" value="C:nucleus"/>
    <property type="evidence" value="ECO:0007669"/>
    <property type="project" value="UniProtKB-SubCell"/>
</dbReference>
<dbReference type="InterPro" id="IPR013083">
    <property type="entry name" value="Znf_RING/FYVE/PHD"/>
</dbReference>
<feature type="compositionally biased region" description="Basic residues" evidence="7">
    <location>
        <begin position="622"/>
        <end position="633"/>
    </location>
</feature>
<reference evidence="10 11" key="1">
    <citation type="submission" date="2024-04" db="EMBL/GenBank/DDBJ databases">
        <title>Genome assembly C_amara_ONT_v2.</title>
        <authorList>
            <person name="Yant L."/>
            <person name="Moore C."/>
            <person name="Slenker M."/>
        </authorList>
    </citation>
    <scope>NUCLEOTIDE SEQUENCE [LARGE SCALE GENOMIC DNA]</scope>
    <source>
        <tissue evidence="10">Leaf</tissue>
    </source>
</reference>
<dbReference type="PANTHER" id="PTHR46309:SF1">
    <property type="entry name" value="PHD FINGER PROTEIN 12"/>
    <property type="match status" value="1"/>
</dbReference>
<feature type="compositionally biased region" description="Acidic residues" evidence="7">
    <location>
        <begin position="1218"/>
        <end position="1227"/>
    </location>
</feature>
<dbReference type="Proteomes" id="UP001558713">
    <property type="component" value="Unassembled WGS sequence"/>
</dbReference>
<evidence type="ECO:0000256" key="3">
    <source>
        <dbReference type="ARBA" id="ARBA00022771"/>
    </source>
</evidence>
<evidence type="ECO:0000313" key="10">
    <source>
        <dbReference type="EMBL" id="KAL1194825.1"/>
    </source>
</evidence>
<dbReference type="PROSITE" id="PS51186">
    <property type="entry name" value="GNAT"/>
    <property type="match status" value="1"/>
</dbReference>
<dbReference type="InterPro" id="IPR017956">
    <property type="entry name" value="AT_hook_DNA-bd_motif"/>
</dbReference>
<evidence type="ECO:0000256" key="5">
    <source>
        <dbReference type="ARBA" id="ARBA00023242"/>
    </source>
</evidence>
<dbReference type="InterPro" id="IPR016181">
    <property type="entry name" value="Acyl_CoA_acyltransferase"/>
</dbReference>
<evidence type="ECO:0000256" key="2">
    <source>
        <dbReference type="ARBA" id="ARBA00022723"/>
    </source>
</evidence>
<feature type="compositionally biased region" description="Basic and acidic residues" evidence="7">
    <location>
        <begin position="1157"/>
        <end position="1171"/>
    </location>
</feature>
<feature type="domain" description="N-acetyltransferase" evidence="9">
    <location>
        <begin position="958"/>
        <end position="1126"/>
    </location>
</feature>
<feature type="compositionally biased region" description="Basic and acidic residues" evidence="7">
    <location>
        <begin position="474"/>
        <end position="487"/>
    </location>
</feature>
<feature type="compositionally biased region" description="Basic and acidic residues" evidence="7">
    <location>
        <begin position="1231"/>
        <end position="1258"/>
    </location>
</feature>
<keyword evidence="11" id="KW-1185">Reference proteome</keyword>
<dbReference type="Gene3D" id="3.40.630.30">
    <property type="match status" value="1"/>
</dbReference>
<sequence length="1318" mass="145811">MSETKDECGESSNAEHKIEMEEAIKDLPNGDLSESVLKVERGSDSLVKDKKTVEVKPLDPEVLVARRVLRSGSVVRDPVSSNKRRRAVKRKGKGTADKGDLGQSKDMGEVSGRSLVDEVKEEAKQEDVEEGSFEPPGKEVEVKRKRGRPRKYGISSQSDVTDSISNCKLGISLDKKEELVTDDNVVDLIGGSSSNEEKTKVKLVQGEYAEAKEIPGAEFGTQVKVEIQDDRSDDEKRNAEPHGEEPQVKRKRGRPRKVQISSQSDDSTSNTSFKLVKIPDSSSQSIVDRLCLKRQRGRPPKTKETTGGMYIKKEDVNCIPESILITADQSVSDSIDESTRTKSNCGGSAKGPESDGGNCGGRKMARKRGRPATPQKKKDSGEADESDCEAKMRLKLRESPLEPPQHSNPLTDGELRIGEQENKQNDQSVSDSIDESRRPKSNCGGRAKGPESDGGNSKRRKMARKRGRPATLQKKKESGEADESDCRAKKRLKLCESPLEPQHSNPLTDGERRIGEEENKQNEGGRRSISKSKKMLSDRILQLLLAAGWTVEYRPRNGRAYQDAVYLNPEGKTHWSVTKAYQVYKKHLESSMNGQMDSTSGTGFGLLPEEELHLLGRTVQKKRCDKGKQHRPKSKDGDATENMVSTKGLGKRTLHGKKGLKKRQKGSHGSHNLEKVSVPVRKIKREEKQKRKRCAPSARSSLEDADSKENGYIFFDGKRTILGWMIDAAIAPLNGKVLCMDYNKTQVLLEGIITKEGVRCNCCDEVFSVLDFEVHAGGKRNQPFKSLYLEGGNSLLQCLLDSLNNQSEPQNKGFHFVDFGNGGDSNDDTCGICGDGGDLICCDACPATFHQSCLDIKKFPSGAWFCCYCSCKFCEKVEAVNHDTETLAPLLSCRLCEEKYHQACINQDGMVPGEESADSFCGKNCQELFEELQLLIGVKHPLPEGFSWTFLRRFELPTEVSDCETSEKIAYNAKMAVAFSVMDECFSPFVDHRSGVNLLQNIVYNFGSNFHRYNFSNFLTAVLERGDEVIGVASIRIHGNQLAEMPFIGTRSMYRRQGMCRRLMDGIESALGSLKIDKLVIPAVQDLIDTWTLGFGFTPINESGKKTIKNLNLLVFPGVDMLEKPVLKEKIADTIVSSSNGSLPLAPEMSLPVDVEETKLEDSKDSPDERNPATADIESSSMNVEEGDNDTESNLKLPNKDLEEKEEIGNLTVKDVDSLPDEVDDSQADQTDTKKKESADLGDKTLLSEDDAGGKAEGTEESDEQSDCIIIDNPQPLSNGGTGKAIDNKNLALNREVSSTLRVSPRLMQRSWRTSRVK</sequence>
<dbReference type="Gene3D" id="3.30.40.10">
    <property type="entry name" value="Zinc/RING finger domain, C3HC4 (zinc finger)"/>
    <property type="match status" value="1"/>
</dbReference>
<dbReference type="EMBL" id="JBANAX010000744">
    <property type="protein sequence ID" value="KAL1194825.1"/>
    <property type="molecule type" value="Genomic_DNA"/>
</dbReference>
<feature type="compositionally biased region" description="Basic residues" evidence="7">
    <location>
        <begin position="457"/>
        <end position="468"/>
    </location>
</feature>
<dbReference type="InterPro" id="IPR032308">
    <property type="entry name" value="TDBD"/>
</dbReference>
<dbReference type="SMART" id="SM00249">
    <property type="entry name" value="PHD"/>
    <property type="match status" value="2"/>
</dbReference>
<dbReference type="Pfam" id="PF16135">
    <property type="entry name" value="TDBD"/>
    <property type="match status" value="1"/>
</dbReference>
<dbReference type="SUPFAM" id="SSF57903">
    <property type="entry name" value="FYVE/PHD zinc finger"/>
    <property type="match status" value="1"/>
</dbReference>
<gene>
    <name evidence="10" type="ORF">V5N11_010751</name>
</gene>
<keyword evidence="2" id="KW-0479">Metal-binding</keyword>